<evidence type="ECO:0000313" key="3">
    <source>
        <dbReference type="Proteomes" id="UP001497480"/>
    </source>
</evidence>
<name>A0AAV1W3L4_LUPLU</name>
<reference evidence="2 3" key="1">
    <citation type="submission" date="2024-03" db="EMBL/GenBank/DDBJ databases">
        <authorList>
            <person name="Martinez-Hernandez J."/>
        </authorList>
    </citation>
    <scope>NUCLEOTIDE SEQUENCE [LARGE SCALE GENOMIC DNA]</scope>
</reference>
<proteinExistence type="predicted"/>
<dbReference type="AlphaFoldDB" id="A0AAV1W3L4"/>
<accession>A0AAV1W3L4</accession>
<feature type="compositionally biased region" description="Low complexity" evidence="1">
    <location>
        <begin position="36"/>
        <end position="54"/>
    </location>
</feature>
<dbReference type="Proteomes" id="UP001497480">
    <property type="component" value="Unassembled WGS sequence"/>
</dbReference>
<protein>
    <submittedName>
        <fullName evidence="2">Uncharacterized protein</fullName>
    </submittedName>
</protein>
<evidence type="ECO:0000313" key="2">
    <source>
        <dbReference type="EMBL" id="CAL0303629.1"/>
    </source>
</evidence>
<gene>
    <name evidence="2" type="ORF">LLUT_LOCUS4689</name>
</gene>
<comment type="caution">
    <text evidence="2">The sequence shown here is derived from an EMBL/GenBank/DDBJ whole genome shotgun (WGS) entry which is preliminary data.</text>
</comment>
<keyword evidence="3" id="KW-1185">Reference proteome</keyword>
<sequence length="100" mass="10981">MGFKKSQILSSLVRKPKRMQIPNFLSSSSLLISDTLQSPCASSSSPPSTYSSSPHLPHHLDDNFFFSSSQRPLRPLPAAVMGSKDHQQRVVLGPELNCSQ</sequence>
<evidence type="ECO:0000256" key="1">
    <source>
        <dbReference type="SAM" id="MobiDB-lite"/>
    </source>
</evidence>
<organism evidence="2 3">
    <name type="scientific">Lupinus luteus</name>
    <name type="common">European yellow lupine</name>
    <dbReference type="NCBI Taxonomy" id="3873"/>
    <lineage>
        <taxon>Eukaryota</taxon>
        <taxon>Viridiplantae</taxon>
        <taxon>Streptophyta</taxon>
        <taxon>Embryophyta</taxon>
        <taxon>Tracheophyta</taxon>
        <taxon>Spermatophyta</taxon>
        <taxon>Magnoliopsida</taxon>
        <taxon>eudicotyledons</taxon>
        <taxon>Gunneridae</taxon>
        <taxon>Pentapetalae</taxon>
        <taxon>rosids</taxon>
        <taxon>fabids</taxon>
        <taxon>Fabales</taxon>
        <taxon>Fabaceae</taxon>
        <taxon>Papilionoideae</taxon>
        <taxon>50 kb inversion clade</taxon>
        <taxon>genistoids sensu lato</taxon>
        <taxon>core genistoids</taxon>
        <taxon>Genisteae</taxon>
        <taxon>Lupinus</taxon>
    </lineage>
</organism>
<dbReference type="EMBL" id="CAXHTB010000003">
    <property type="protein sequence ID" value="CAL0303629.1"/>
    <property type="molecule type" value="Genomic_DNA"/>
</dbReference>
<feature type="region of interest" description="Disordered" evidence="1">
    <location>
        <begin position="36"/>
        <end position="56"/>
    </location>
</feature>